<gene>
    <name evidence="14" type="primary">dsbB</name>
    <name evidence="16" type="ORF">EXN22_00595</name>
</gene>
<keyword evidence="17" id="KW-1185">Reference proteome</keyword>
<comment type="caution">
    <text evidence="14">Lacks conserved residue(s) required for the propagation of feature annotation.</text>
</comment>
<accession>A0A411MBS5</accession>
<dbReference type="Proteomes" id="UP000291130">
    <property type="component" value="Chromosome"/>
</dbReference>
<keyword evidence="13 14" id="KW-0676">Redox-active center</keyword>
<feature type="topological domain" description="Cytoplasmic" evidence="14">
    <location>
        <begin position="62"/>
        <end position="67"/>
    </location>
</feature>
<sequence length="173" mass="18641">MSRARLRSLFLPALLASVLVEAAAYYLEFGMGLVPCPLCYSQRLFLAAFALVCLCAVVHAPGRLGTRIYAALALFFATGGALLAARHVWLQGNSALAGIECEPAFDYVIESMPALQVIQAMLVGSPDCVPINWSFLDLTIPEWSLLSFVLLAALPTFRLLGRGGPLFHRAAKS</sequence>
<dbReference type="PANTHER" id="PTHR36570:SF3">
    <property type="entry name" value="DISULFIDE BOND FORMATION PROTEIN B"/>
    <property type="match status" value="1"/>
</dbReference>
<dbReference type="InterPro" id="IPR022920">
    <property type="entry name" value="Disulphide_bond_form_DsbB"/>
</dbReference>
<evidence type="ECO:0000256" key="13">
    <source>
        <dbReference type="ARBA" id="ARBA00023284"/>
    </source>
</evidence>
<feature type="topological domain" description="Cytoplasmic" evidence="14">
    <location>
        <begin position="162"/>
        <end position="173"/>
    </location>
</feature>
<evidence type="ECO:0000256" key="7">
    <source>
        <dbReference type="ARBA" id="ARBA00022982"/>
    </source>
</evidence>
<feature type="topological domain" description="Cytoplasmic" evidence="14">
    <location>
        <begin position="1"/>
        <end position="9"/>
    </location>
</feature>
<dbReference type="KEGG" id="ptk:EXN22_00595"/>
<keyword evidence="3 14" id="KW-0813">Transport</keyword>
<evidence type="ECO:0000256" key="3">
    <source>
        <dbReference type="ARBA" id="ARBA00022448"/>
    </source>
</evidence>
<dbReference type="HAMAP" id="MF_00286">
    <property type="entry name" value="DsbB"/>
    <property type="match status" value="1"/>
</dbReference>
<feature type="topological domain" description="Periplasmic" evidence="14">
    <location>
        <begin position="27"/>
        <end position="44"/>
    </location>
</feature>
<dbReference type="Gene3D" id="1.20.1550.10">
    <property type="entry name" value="DsbB-like"/>
    <property type="match status" value="1"/>
</dbReference>
<evidence type="ECO:0000256" key="6">
    <source>
        <dbReference type="ARBA" id="ARBA00022692"/>
    </source>
</evidence>
<feature type="transmembrane region" description="Helical" evidence="15">
    <location>
        <begin position="40"/>
        <end position="61"/>
    </location>
</feature>
<comment type="function">
    <text evidence="14">Required for disulfide bond formation in some periplasmic proteins. Acts by oxidizing the DsbA protein.</text>
</comment>
<keyword evidence="12 14" id="KW-0143">Chaperone</keyword>
<keyword evidence="6 14" id="KW-0812">Transmembrane</keyword>
<evidence type="ECO:0000256" key="4">
    <source>
        <dbReference type="ARBA" id="ARBA00022475"/>
    </source>
</evidence>
<dbReference type="GO" id="GO:0005886">
    <property type="term" value="C:plasma membrane"/>
    <property type="evidence" value="ECO:0007669"/>
    <property type="project" value="UniProtKB-SubCell"/>
</dbReference>
<evidence type="ECO:0000313" key="17">
    <source>
        <dbReference type="Proteomes" id="UP000291130"/>
    </source>
</evidence>
<dbReference type="InterPro" id="IPR023380">
    <property type="entry name" value="DsbB-like_sf"/>
</dbReference>
<dbReference type="GO" id="GO:0009055">
    <property type="term" value="F:electron transfer activity"/>
    <property type="evidence" value="ECO:0007669"/>
    <property type="project" value="UniProtKB-UniRule"/>
</dbReference>
<dbReference type="GO" id="GO:0015035">
    <property type="term" value="F:protein-disulfide reductase activity"/>
    <property type="evidence" value="ECO:0007669"/>
    <property type="project" value="UniProtKB-UniRule"/>
</dbReference>
<comment type="similarity">
    <text evidence="2 14">Belongs to the DsbB family.</text>
</comment>
<evidence type="ECO:0000256" key="5">
    <source>
        <dbReference type="ARBA" id="ARBA00022519"/>
    </source>
</evidence>
<protein>
    <recommendedName>
        <fullName evidence="14">Disulfide bond formation protein B</fullName>
    </recommendedName>
    <alternativeName>
        <fullName evidence="14">Disulfide oxidoreductase</fullName>
    </alternativeName>
</protein>
<keyword evidence="5" id="KW-0997">Cell inner membrane</keyword>
<evidence type="ECO:0000256" key="14">
    <source>
        <dbReference type="HAMAP-Rule" id="MF_00286"/>
    </source>
</evidence>
<dbReference type="OrthoDB" id="3711263at2"/>
<evidence type="ECO:0000256" key="8">
    <source>
        <dbReference type="ARBA" id="ARBA00022989"/>
    </source>
</evidence>
<evidence type="ECO:0000313" key="16">
    <source>
        <dbReference type="EMBL" id="QBF24245.1"/>
    </source>
</evidence>
<keyword evidence="4 14" id="KW-1003">Cell membrane</keyword>
<keyword evidence="10 14" id="KW-0472">Membrane</keyword>
<evidence type="ECO:0000256" key="10">
    <source>
        <dbReference type="ARBA" id="ARBA00023136"/>
    </source>
</evidence>
<evidence type="ECO:0000256" key="11">
    <source>
        <dbReference type="ARBA" id="ARBA00023157"/>
    </source>
</evidence>
<keyword evidence="8 14" id="KW-1133">Transmembrane helix</keyword>
<comment type="subcellular location">
    <subcellularLocation>
        <location evidence="1">Cell inner membrane</location>
        <topology evidence="1">Multi-pass membrane protein</topology>
    </subcellularLocation>
    <subcellularLocation>
        <location evidence="14">Cell membrane</location>
        <topology evidence="14">Multi-pass membrane protein</topology>
    </subcellularLocation>
</comment>
<reference evidence="16 17" key="1">
    <citation type="submission" date="2019-02" db="EMBL/GenBank/DDBJ databases">
        <title>Complete genome sequence of Pseudomonas sp. SNU WT1 isolated from rainbow trout.</title>
        <authorList>
            <person name="Oh W.T."/>
            <person name="Park S.C."/>
        </authorList>
    </citation>
    <scope>NUCLEOTIDE SEQUENCE [LARGE SCALE GENOMIC DNA]</scope>
    <source>
        <strain evidence="16 17">SNU WT1</strain>
    </source>
</reference>
<dbReference type="InterPro" id="IPR003752">
    <property type="entry name" value="DiS_bond_form_DsbB/BdbC"/>
</dbReference>
<feature type="transmembrane region" description="Helical" evidence="15">
    <location>
        <begin position="68"/>
        <end position="89"/>
    </location>
</feature>
<proteinExistence type="inferred from homology"/>
<feature type="transmembrane region" description="Helical" evidence="15">
    <location>
        <begin position="143"/>
        <end position="160"/>
    </location>
</feature>
<dbReference type="SUPFAM" id="SSF158442">
    <property type="entry name" value="DsbB-like"/>
    <property type="match status" value="1"/>
</dbReference>
<evidence type="ECO:0000256" key="9">
    <source>
        <dbReference type="ARBA" id="ARBA00023002"/>
    </source>
</evidence>
<dbReference type="AlphaFoldDB" id="A0A411MBS5"/>
<name>A0A411MBS5_9PSED</name>
<dbReference type="RefSeq" id="WP_130261979.1">
    <property type="nucleotide sequence ID" value="NZ_CP035952.1"/>
</dbReference>
<keyword evidence="9 14" id="KW-0560">Oxidoreductase</keyword>
<evidence type="ECO:0000256" key="1">
    <source>
        <dbReference type="ARBA" id="ARBA00004429"/>
    </source>
</evidence>
<feature type="disulfide bond" description="Redox-active" evidence="14">
    <location>
        <begin position="36"/>
        <end position="39"/>
    </location>
</feature>
<keyword evidence="11 14" id="KW-1015">Disulfide bond</keyword>
<evidence type="ECO:0000256" key="2">
    <source>
        <dbReference type="ARBA" id="ARBA00008823"/>
    </source>
</evidence>
<evidence type="ECO:0000256" key="15">
    <source>
        <dbReference type="SAM" id="Phobius"/>
    </source>
</evidence>
<dbReference type="Pfam" id="PF02600">
    <property type="entry name" value="DsbB"/>
    <property type="match status" value="1"/>
</dbReference>
<dbReference type="EMBL" id="CP035952">
    <property type="protein sequence ID" value="QBF24245.1"/>
    <property type="molecule type" value="Genomic_DNA"/>
</dbReference>
<evidence type="ECO:0000256" key="12">
    <source>
        <dbReference type="ARBA" id="ARBA00023186"/>
    </source>
</evidence>
<dbReference type="PANTHER" id="PTHR36570">
    <property type="entry name" value="DISULFIDE BOND FORMATION PROTEIN B"/>
    <property type="match status" value="1"/>
</dbReference>
<dbReference type="InterPro" id="IPR050183">
    <property type="entry name" value="DsbB"/>
</dbReference>
<dbReference type="GO" id="GO:0006457">
    <property type="term" value="P:protein folding"/>
    <property type="evidence" value="ECO:0007669"/>
    <property type="project" value="InterPro"/>
</dbReference>
<keyword evidence="7 14" id="KW-0249">Electron transport</keyword>
<organism evidence="16 17">
    <name type="scientific">Pseudomonas tructae</name>
    <dbReference type="NCBI Taxonomy" id="2518644"/>
    <lineage>
        <taxon>Bacteria</taxon>
        <taxon>Pseudomonadati</taxon>
        <taxon>Pseudomonadota</taxon>
        <taxon>Gammaproteobacteria</taxon>
        <taxon>Pseudomonadales</taxon>
        <taxon>Pseudomonadaceae</taxon>
        <taxon>Pseudomonas</taxon>
    </lineage>
</organism>